<organism evidence="1 2">
    <name type="scientific">Mycoplasmopsis edwardii</name>
    <dbReference type="NCBI Taxonomy" id="53558"/>
    <lineage>
        <taxon>Bacteria</taxon>
        <taxon>Bacillati</taxon>
        <taxon>Mycoplasmatota</taxon>
        <taxon>Mycoplasmoidales</taxon>
        <taxon>Metamycoplasmataceae</taxon>
        <taxon>Mycoplasmopsis</taxon>
    </lineage>
</organism>
<protein>
    <submittedName>
        <fullName evidence="1">Uncharacterized protein</fullName>
    </submittedName>
</protein>
<name>A0ACD4PJ68_9BACT</name>
<accession>A0ACD4PJ68</accession>
<evidence type="ECO:0000313" key="1">
    <source>
        <dbReference type="EMBL" id="WBP84198.1"/>
    </source>
</evidence>
<dbReference type="Proteomes" id="UP001213039">
    <property type="component" value="Chromosome"/>
</dbReference>
<proteinExistence type="predicted"/>
<reference evidence="1" key="1">
    <citation type="submission" date="2022-12" db="EMBL/GenBank/DDBJ databases">
        <authorList>
            <consortium name="Asia Pacific Centre for Animal Health"/>
            <person name="Klose S.M."/>
            <person name="Legione A.R."/>
            <person name="Monotti I."/>
            <person name="Bushell R."/>
            <person name="Marenda M.S."/>
            <person name="Sugiyama T."/>
            <person name="Browning G.F."/>
            <person name="Vaz P.K."/>
        </authorList>
    </citation>
    <scope>NUCLEOTIDE SEQUENCE</scope>
    <source>
        <strain evidence="1">Felid995</strain>
    </source>
</reference>
<keyword evidence="2" id="KW-1185">Reference proteome</keyword>
<gene>
    <name evidence="1" type="ORF">Me_995_000161</name>
</gene>
<evidence type="ECO:0000313" key="2">
    <source>
        <dbReference type="Proteomes" id="UP001213039"/>
    </source>
</evidence>
<sequence>MSEFEMKMFELEIESNKDFYAKVLKFIEDLFANYLSFQKVYKQYLLKMKLEERFFPDDKEIKEVRKILERRLNSKTHLITMILKSLSPESSWIIENCYLNENTRDYTEWYLKHFSKTTFYKKKRIAILEFANYYFGLF</sequence>
<dbReference type="EMBL" id="CP114370">
    <property type="protein sequence ID" value="WBP84198.1"/>
    <property type="molecule type" value="Genomic_DNA"/>
</dbReference>